<dbReference type="Pfam" id="PF04993">
    <property type="entry name" value="TfoX_N"/>
    <property type="match status" value="1"/>
</dbReference>
<dbReference type="RefSeq" id="WP_108389055.1">
    <property type="nucleotide sequence ID" value="NZ_QBUD01000025.1"/>
</dbReference>
<accession>A0A2T6K567</accession>
<comment type="caution">
    <text evidence="2">The sequence shown here is derived from an EMBL/GenBank/DDBJ whole genome shotgun (WGS) entry which is preliminary data.</text>
</comment>
<dbReference type="EMBL" id="QBUD01000025">
    <property type="protein sequence ID" value="PUB09783.1"/>
    <property type="molecule type" value="Genomic_DNA"/>
</dbReference>
<reference evidence="2 3" key="1">
    <citation type="submission" date="2018-04" db="EMBL/GenBank/DDBJ databases">
        <title>Genomic Encyclopedia of Archaeal and Bacterial Type Strains, Phase II (KMG-II): from individual species to whole genera.</title>
        <authorList>
            <person name="Goeker M."/>
        </authorList>
    </citation>
    <scope>NUCLEOTIDE SEQUENCE [LARGE SCALE GENOMIC DNA]</scope>
    <source>
        <strain evidence="2 3">DSM 29955</strain>
    </source>
</reference>
<dbReference type="Gene3D" id="3.30.1460.30">
    <property type="entry name" value="YgaC/TfoX-N like chaperone"/>
    <property type="match status" value="1"/>
</dbReference>
<organism evidence="2 3">
    <name type="scientific">Yoonia sediminilitoris</name>
    <dbReference type="NCBI Taxonomy" id="1286148"/>
    <lineage>
        <taxon>Bacteria</taxon>
        <taxon>Pseudomonadati</taxon>
        <taxon>Pseudomonadota</taxon>
        <taxon>Alphaproteobacteria</taxon>
        <taxon>Rhodobacterales</taxon>
        <taxon>Paracoccaceae</taxon>
        <taxon>Yoonia</taxon>
    </lineage>
</organism>
<evidence type="ECO:0000259" key="1">
    <source>
        <dbReference type="Pfam" id="PF04993"/>
    </source>
</evidence>
<evidence type="ECO:0000313" key="2">
    <source>
        <dbReference type="EMBL" id="PUB09783.1"/>
    </source>
</evidence>
<dbReference type="AlphaFoldDB" id="A0A2T6K567"/>
<dbReference type="OrthoDB" id="214902at2"/>
<name>A0A2T6K567_9RHOB</name>
<dbReference type="SUPFAM" id="SSF159894">
    <property type="entry name" value="YgaC/TfoX-N like"/>
    <property type="match status" value="1"/>
</dbReference>
<sequence>MENEQDIIALVRERLEGLPGLSEKKMMGGHCFLVNGNMVGGAGCNEAGDSRFMMRVGKDNSAKAEALPGGEPLIKGGRRMGGMYLVDPDQPEEVISEWVSLAVGNALSLPAK</sequence>
<dbReference type="InterPro" id="IPR007076">
    <property type="entry name" value="TfoX_N"/>
</dbReference>
<gene>
    <name evidence="2" type="ORF">C8N45_1254</name>
</gene>
<feature type="domain" description="TfoX N-terminal" evidence="1">
    <location>
        <begin position="13"/>
        <end position="104"/>
    </location>
</feature>
<keyword evidence="3" id="KW-1185">Reference proteome</keyword>
<protein>
    <submittedName>
        <fullName evidence="2">TfoX-like protein</fullName>
    </submittedName>
</protein>
<dbReference type="Proteomes" id="UP000244523">
    <property type="component" value="Unassembled WGS sequence"/>
</dbReference>
<evidence type="ECO:0000313" key="3">
    <source>
        <dbReference type="Proteomes" id="UP000244523"/>
    </source>
</evidence>
<proteinExistence type="predicted"/>